<evidence type="ECO:0000256" key="2">
    <source>
        <dbReference type="ARBA" id="ARBA00011915"/>
    </source>
</evidence>
<evidence type="ECO:0000256" key="3">
    <source>
        <dbReference type="ARBA" id="ARBA00022801"/>
    </source>
</evidence>
<dbReference type="Pfam" id="PF16113">
    <property type="entry name" value="ECH_2"/>
    <property type="match status" value="1"/>
</dbReference>
<dbReference type="GO" id="GO:0005829">
    <property type="term" value="C:cytosol"/>
    <property type="evidence" value="ECO:0007669"/>
    <property type="project" value="TreeGrafter"/>
</dbReference>
<dbReference type="NCBIfam" id="NF004127">
    <property type="entry name" value="PRK05617.1"/>
    <property type="match status" value="1"/>
</dbReference>
<dbReference type="RefSeq" id="WP_166853197.1">
    <property type="nucleotide sequence ID" value="NZ_JAAONY010000001.1"/>
</dbReference>
<dbReference type="Proteomes" id="UP000528457">
    <property type="component" value="Unassembled WGS sequence"/>
</dbReference>
<accession>A0A7X0JP74</accession>
<protein>
    <recommendedName>
        <fullName evidence="2">3-hydroxyisobutyryl-CoA hydrolase</fullName>
        <ecNumber evidence="2">3.1.2.4</ecNumber>
    </recommendedName>
</protein>
<feature type="domain" description="Enoyl-CoA hydratase/isomerase" evidence="4">
    <location>
        <begin position="20"/>
        <end position="357"/>
    </location>
</feature>
<dbReference type="PANTHER" id="PTHR43176">
    <property type="entry name" value="3-HYDROXYISOBUTYRYL-COA HYDROLASE-RELATED"/>
    <property type="match status" value="1"/>
</dbReference>
<comment type="caution">
    <text evidence="5">The sequence shown here is derived from an EMBL/GenBank/DDBJ whole genome shotgun (WGS) entry which is preliminary data.</text>
</comment>
<dbReference type="InterPro" id="IPR032259">
    <property type="entry name" value="HIBYL-CoA-H"/>
</dbReference>
<evidence type="ECO:0000259" key="4">
    <source>
        <dbReference type="Pfam" id="PF16113"/>
    </source>
</evidence>
<evidence type="ECO:0000256" key="1">
    <source>
        <dbReference type="ARBA" id="ARBA00001709"/>
    </source>
</evidence>
<comment type="catalytic activity">
    <reaction evidence="1">
        <text>3-hydroxy-2-methylpropanoyl-CoA + H2O = 3-hydroxy-2-methylpropanoate + CoA + H(+)</text>
        <dbReference type="Rhea" id="RHEA:20888"/>
        <dbReference type="ChEBI" id="CHEBI:11805"/>
        <dbReference type="ChEBI" id="CHEBI:15377"/>
        <dbReference type="ChEBI" id="CHEBI:15378"/>
        <dbReference type="ChEBI" id="CHEBI:57287"/>
        <dbReference type="ChEBI" id="CHEBI:57340"/>
        <dbReference type="EC" id="3.1.2.4"/>
    </reaction>
</comment>
<dbReference type="EMBL" id="JACHHT010000001">
    <property type="protein sequence ID" value="MBB6519755.1"/>
    <property type="molecule type" value="Genomic_DNA"/>
</dbReference>
<dbReference type="PANTHER" id="PTHR43176:SF3">
    <property type="entry name" value="3-HYDROXYISOBUTYRYL-COA HYDROLASE, MITOCHONDRIAL"/>
    <property type="match status" value="1"/>
</dbReference>
<keyword evidence="3" id="KW-0378">Hydrolase</keyword>
<evidence type="ECO:0000313" key="5">
    <source>
        <dbReference type="EMBL" id="MBB6519755.1"/>
    </source>
</evidence>
<name>A0A7X0JP74_9GAMM</name>
<dbReference type="InterPro" id="IPR029045">
    <property type="entry name" value="ClpP/crotonase-like_dom_sf"/>
</dbReference>
<organism evidence="5 6">
    <name type="scientific">Pseudoteredinibacter isoporae</name>
    <dbReference type="NCBI Taxonomy" id="570281"/>
    <lineage>
        <taxon>Bacteria</taxon>
        <taxon>Pseudomonadati</taxon>
        <taxon>Pseudomonadota</taxon>
        <taxon>Gammaproteobacteria</taxon>
        <taxon>Cellvibrionales</taxon>
        <taxon>Cellvibrionaceae</taxon>
        <taxon>Pseudoteredinibacter</taxon>
    </lineage>
</organism>
<dbReference type="InParanoid" id="A0A7X0JP74"/>
<dbReference type="Gene3D" id="3.90.226.10">
    <property type="entry name" value="2-enoyl-CoA Hydratase, Chain A, domain 1"/>
    <property type="match status" value="1"/>
</dbReference>
<proteinExistence type="predicted"/>
<dbReference type="SUPFAM" id="SSF52096">
    <property type="entry name" value="ClpP/crotonase"/>
    <property type="match status" value="1"/>
</dbReference>
<dbReference type="GO" id="GO:0003860">
    <property type="term" value="F:3-hydroxyisobutyryl-CoA hydrolase activity"/>
    <property type="evidence" value="ECO:0007669"/>
    <property type="project" value="UniProtKB-EC"/>
</dbReference>
<dbReference type="InterPro" id="IPR045004">
    <property type="entry name" value="ECH_dom"/>
</dbReference>
<keyword evidence="6" id="KW-1185">Reference proteome</keyword>
<gene>
    <name evidence="5" type="ORF">HNR48_000033</name>
</gene>
<dbReference type="GO" id="GO:0006574">
    <property type="term" value="P:L-valine catabolic process"/>
    <property type="evidence" value="ECO:0007669"/>
    <property type="project" value="TreeGrafter"/>
</dbReference>
<evidence type="ECO:0000313" key="6">
    <source>
        <dbReference type="Proteomes" id="UP000528457"/>
    </source>
</evidence>
<dbReference type="AlphaFoldDB" id="A0A7X0JP74"/>
<sequence length="368" mass="40207">MAELPVLFEELEAAGGKKIGLATLNVEKSLNSLNLQMIDLLQERFSAWEEDDAIACVFLQGAGDKAFCAGGDVVALHGGSAAYGEEIPNDYCVNFFSREYALDYHMHTFKKPIILWGHGIVMGGGLGLMDAASHRVATETNRMAMPEVTIGLYPDVGGTWFLNHAPGNTGLFLGLTGANINASDAKFVGLADRLVANEYRANVLSDLQAADWSGSAESAVNKVLRHYEAQSAAQMPEPNVRPNYDLINSLCDGDSTAEICQNILDYQTEDKWLSRAIDTLRNGCPVTPHLVVAQMREGAHKGLADVFRMELTMSRHCAAKGHFKEGVRALLIDKDRNPNWQHKNIADVSEEEVAAFFEPFADDPLAHL</sequence>
<dbReference type="EC" id="3.1.2.4" evidence="2"/>
<dbReference type="CDD" id="cd06558">
    <property type="entry name" value="crotonase-like"/>
    <property type="match status" value="1"/>
</dbReference>
<reference evidence="5 6" key="1">
    <citation type="submission" date="2020-08" db="EMBL/GenBank/DDBJ databases">
        <title>Genomic Encyclopedia of Type Strains, Phase IV (KMG-IV): sequencing the most valuable type-strain genomes for metagenomic binning, comparative biology and taxonomic classification.</title>
        <authorList>
            <person name="Goeker M."/>
        </authorList>
    </citation>
    <scope>NUCLEOTIDE SEQUENCE [LARGE SCALE GENOMIC DNA]</scope>
    <source>
        <strain evidence="5 6">DSM 22368</strain>
    </source>
</reference>